<dbReference type="Proteomes" id="UP000600918">
    <property type="component" value="Unassembled WGS sequence"/>
</dbReference>
<reference evidence="1" key="1">
    <citation type="journal article" date="2020" name="G3 (Bethesda)">
        <title>High-Quality Assemblies for Three Invasive Social Wasps from the &lt;i&gt;Vespula&lt;/i&gt; Genus.</title>
        <authorList>
            <person name="Harrop T.W.R."/>
            <person name="Guhlin J."/>
            <person name="McLaughlin G.M."/>
            <person name="Permina E."/>
            <person name="Stockwell P."/>
            <person name="Gilligan J."/>
            <person name="Le Lec M.F."/>
            <person name="Gruber M.A.M."/>
            <person name="Quinn O."/>
            <person name="Lovegrove M."/>
            <person name="Duncan E.J."/>
            <person name="Remnant E.J."/>
            <person name="Van Eeckhoven J."/>
            <person name="Graham B."/>
            <person name="Knapp R.A."/>
            <person name="Langford K.W."/>
            <person name="Kronenberg Z."/>
            <person name="Press M.O."/>
            <person name="Eacker S.M."/>
            <person name="Wilson-Rankin E.E."/>
            <person name="Purcell J."/>
            <person name="Lester P.J."/>
            <person name="Dearden P.K."/>
        </authorList>
    </citation>
    <scope>NUCLEOTIDE SEQUENCE</scope>
    <source>
        <strain evidence="1">Volc-1</strain>
    </source>
</reference>
<comment type="caution">
    <text evidence="1">The sequence shown here is derived from an EMBL/GenBank/DDBJ whole genome shotgun (WGS) entry which is preliminary data.</text>
</comment>
<dbReference type="EMBL" id="JACSDY010000008">
    <property type="protein sequence ID" value="KAF7421482.1"/>
    <property type="molecule type" value="Genomic_DNA"/>
</dbReference>
<organism evidence="1 2">
    <name type="scientific">Vespula pensylvanica</name>
    <name type="common">Western yellow jacket</name>
    <name type="synonym">Wasp</name>
    <dbReference type="NCBI Taxonomy" id="30213"/>
    <lineage>
        <taxon>Eukaryota</taxon>
        <taxon>Metazoa</taxon>
        <taxon>Ecdysozoa</taxon>
        <taxon>Arthropoda</taxon>
        <taxon>Hexapoda</taxon>
        <taxon>Insecta</taxon>
        <taxon>Pterygota</taxon>
        <taxon>Neoptera</taxon>
        <taxon>Endopterygota</taxon>
        <taxon>Hymenoptera</taxon>
        <taxon>Apocrita</taxon>
        <taxon>Aculeata</taxon>
        <taxon>Vespoidea</taxon>
        <taxon>Vespidae</taxon>
        <taxon>Vespinae</taxon>
        <taxon>Vespula</taxon>
    </lineage>
</organism>
<keyword evidence="2" id="KW-1185">Reference proteome</keyword>
<evidence type="ECO:0000313" key="2">
    <source>
        <dbReference type="Proteomes" id="UP000600918"/>
    </source>
</evidence>
<gene>
    <name evidence="1" type="ORF">H0235_009318</name>
</gene>
<name>A0A834NYD6_VESPE</name>
<evidence type="ECO:0000313" key="1">
    <source>
        <dbReference type="EMBL" id="KAF7421482.1"/>
    </source>
</evidence>
<proteinExistence type="predicted"/>
<accession>A0A834NYD6</accession>
<sequence length="173" mass="19470">MEYKSEITYAIKVCKFGSYGSSSIFVLHNALGKFDAMVNPLIAFAFRSNASRKHLEKSSVQRPEVWNFPNSKNEDDVDTNALVGPSVKVWLPEKSLSSFSNRTHTDSTRLPSHRSLTSIHMEREKQGGDSLREPSLILVARRAHLKHDSSSGRRNSNVTHCLYQELSVRLAPV</sequence>
<dbReference type="AlphaFoldDB" id="A0A834NYD6"/>
<protein>
    <submittedName>
        <fullName evidence="1">Uncharacterized protein</fullName>
    </submittedName>
</protein>